<name>A0AA43Z7T0_9GAMM</name>
<feature type="transmembrane region" description="Helical" evidence="1">
    <location>
        <begin position="302"/>
        <end position="320"/>
    </location>
</feature>
<dbReference type="Proteomes" id="UP000736384">
    <property type="component" value="Unassembled WGS sequence"/>
</dbReference>
<dbReference type="AlphaFoldDB" id="A0AA43Z7T0"/>
<feature type="transmembrane region" description="Helical" evidence="1">
    <location>
        <begin position="369"/>
        <end position="390"/>
    </location>
</feature>
<accession>A0AA43Z7T0</accession>
<feature type="transmembrane region" description="Helical" evidence="1">
    <location>
        <begin position="340"/>
        <end position="357"/>
    </location>
</feature>
<keyword evidence="1" id="KW-0472">Membrane</keyword>
<keyword evidence="1" id="KW-0812">Transmembrane</keyword>
<evidence type="ECO:0000313" key="3">
    <source>
        <dbReference type="Proteomes" id="UP000736384"/>
    </source>
</evidence>
<feature type="transmembrane region" description="Helical" evidence="1">
    <location>
        <begin position="46"/>
        <end position="62"/>
    </location>
</feature>
<proteinExistence type="predicted"/>
<organism evidence="2 3">
    <name type="scientific">Azotobacter chroococcum</name>
    <dbReference type="NCBI Taxonomy" id="353"/>
    <lineage>
        <taxon>Bacteria</taxon>
        <taxon>Pseudomonadati</taxon>
        <taxon>Pseudomonadota</taxon>
        <taxon>Gammaproteobacteria</taxon>
        <taxon>Pseudomonadales</taxon>
        <taxon>Pseudomonadaceae</taxon>
        <taxon>Azotobacter</taxon>
    </lineage>
</organism>
<dbReference type="RefSeq" id="WP_165892295.1">
    <property type="nucleotide sequence ID" value="NZ_JAAPAP010000005.1"/>
</dbReference>
<feature type="transmembrane region" description="Helical" evidence="1">
    <location>
        <begin position="146"/>
        <end position="166"/>
    </location>
</feature>
<comment type="caution">
    <text evidence="2">The sequence shown here is derived from an EMBL/GenBank/DDBJ whole genome shotgun (WGS) entry which is preliminary data.</text>
</comment>
<feature type="transmembrane region" description="Helical" evidence="1">
    <location>
        <begin position="124"/>
        <end position="140"/>
    </location>
</feature>
<feature type="transmembrane region" description="Helical" evidence="1">
    <location>
        <begin position="178"/>
        <end position="203"/>
    </location>
</feature>
<feature type="transmembrane region" description="Helical" evidence="1">
    <location>
        <begin position="99"/>
        <end position="117"/>
    </location>
</feature>
<dbReference type="EMBL" id="JAAPAP010000005">
    <property type="protein sequence ID" value="NHN77252.1"/>
    <property type="molecule type" value="Genomic_DNA"/>
</dbReference>
<feature type="transmembrane region" description="Helical" evidence="1">
    <location>
        <begin position="245"/>
        <end position="264"/>
    </location>
</feature>
<evidence type="ECO:0000313" key="2">
    <source>
        <dbReference type="EMBL" id="NHN77252.1"/>
    </source>
</evidence>
<feature type="transmembrane region" description="Helical" evidence="1">
    <location>
        <begin position="12"/>
        <end position="30"/>
    </location>
</feature>
<feature type="transmembrane region" description="Helical" evidence="1">
    <location>
        <begin position="215"/>
        <end position="233"/>
    </location>
</feature>
<reference evidence="2" key="1">
    <citation type="submission" date="2020-03" db="EMBL/GenBank/DDBJ databases">
        <title>Genome assembly of Azotobacter chroococcum W5.</title>
        <authorList>
            <person name="Kannepalli A."/>
        </authorList>
    </citation>
    <scope>NUCLEOTIDE SEQUENCE</scope>
    <source>
        <strain evidence="2">W5</strain>
    </source>
</reference>
<gene>
    <name evidence="2" type="ORF">HA520_08100</name>
</gene>
<feature type="transmembrane region" description="Helical" evidence="1">
    <location>
        <begin position="69"/>
        <end position="87"/>
    </location>
</feature>
<sequence>MSVEEKVSKKIISCCPAIVLFFIGMVLLFVRNPDPILNPIVYAEDGVWAGLGLSNGWGYALVHAREDYFVFLNILLLFISTKLSSWIAGNPIVLLPESIALVSFGFFSAVATGAFLITRGFMPAAFRGGLYLLLLLLPLGMSQNEIVGRILQVGFYIPLISVMLLFWRDQAATYLRVLIDAVLFLCAATNPVIFAVVFLYLIWDFFKDFDLQASLKRNLALVIPFAILLAFLLPRVGGKGGIPGGFVSEGFVEAFIGRAIIYPFAFPWYETLSDKIVFGLFGLWVFLVGFSFWIAKSQAARKIMLFLAVTLALYDVATIAMRPGLTGLLSSYQITFPDRYFMGINVLVVFLTMVSLSQISISRNLGPRLLGVVALSAMVWIYGWNSSYFLETNGTKMAIKGQFDFRDQVCLSKSSMDKSSLFIQIYPDMPGWQMTVPNDVIDKSRCGYSGLKQAPVADGTYRMKPSQQLGADSPIKLFMGSYHQDAGVAIQRLWVMFGTHVRENPGVAELHLRRDDGSVFVQRFSLPDLVDNRYRYFDLDSHHYVLGEIVSITGGGVSTWESHDEHGDIKTCIVYEYSDGKRQFTPGCPLL</sequence>
<keyword evidence="1" id="KW-1133">Transmembrane helix</keyword>
<evidence type="ECO:0000256" key="1">
    <source>
        <dbReference type="SAM" id="Phobius"/>
    </source>
</evidence>
<protein>
    <submittedName>
        <fullName evidence="2">Uncharacterized protein</fullName>
    </submittedName>
</protein>
<feature type="transmembrane region" description="Helical" evidence="1">
    <location>
        <begin position="276"/>
        <end position="295"/>
    </location>
</feature>